<keyword evidence="1" id="KW-0812">Transmembrane</keyword>
<keyword evidence="1" id="KW-1133">Transmembrane helix</keyword>
<gene>
    <name evidence="2" type="ORF">GCM10022200_23310</name>
</gene>
<keyword evidence="1" id="KW-0472">Membrane</keyword>
<proteinExistence type="predicted"/>
<feature type="transmembrane region" description="Helical" evidence="1">
    <location>
        <begin position="72"/>
        <end position="94"/>
    </location>
</feature>
<feature type="transmembrane region" description="Helical" evidence="1">
    <location>
        <begin position="508"/>
        <end position="527"/>
    </location>
</feature>
<dbReference type="Proteomes" id="UP001501697">
    <property type="component" value="Unassembled WGS sequence"/>
</dbReference>
<feature type="transmembrane region" description="Helical" evidence="1">
    <location>
        <begin position="124"/>
        <end position="147"/>
    </location>
</feature>
<feature type="transmembrane region" description="Helical" evidence="1">
    <location>
        <begin position="395"/>
        <end position="419"/>
    </location>
</feature>
<feature type="transmembrane region" description="Helical" evidence="1">
    <location>
        <begin position="431"/>
        <end position="456"/>
    </location>
</feature>
<protein>
    <submittedName>
        <fullName evidence="2">Multidrug efflux ABC transporter permease</fullName>
    </submittedName>
</protein>
<name>A0ABP7AT17_9MICO</name>
<feature type="transmembrane region" description="Helical" evidence="1">
    <location>
        <begin position="239"/>
        <end position="259"/>
    </location>
</feature>
<accession>A0ABP7AT17</accession>
<dbReference type="RefSeq" id="WP_344738748.1">
    <property type="nucleotide sequence ID" value="NZ_BAAAYU010000005.1"/>
</dbReference>
<feature type="transmembrane region" description="Helical" evidence="1">
    <location>
        <begin position="186"/>
        <end position="205"/>
    </location>
</feature>
<evidence type="ECO:0000256" key="1">
    <source>
        <dbReference type="SAM" id="Phobius"/>
    </source>
</evidence>
<keyword evidence="3" id="KW-1185">Reference proteome</keyword>
<reference evidence="3" key="1">
    <citation type="journal article" date="2019" name="Int. J. Syst. Evol. Microbiol.">
        <title>The Global Catalogue of Microorganisms (GCM) 10K type strain sequencing project: providing services to taxonomists for standard genome sequencing and annotation.</title>
        <authorList>
            <consortium name="The Broad Institute Genomics Platform"/>
            <consortium name="The Broad Institute Genome Sequencing Center for Infectious Disease"/>
            <person name="Wu L."/>
            <person name="Ma J."/>
        </authorList>
    </citation>
    <scope>NUCLEOTIDE SEQUENCE [LARGE SCALE GENOMIC DNA]</scope>
    <source>
        <strain evidence="3">JCM 16544</strain>
    </source>
</reference>
<feature type="transmembrane region" description="Helical" evidence="1">
    <location>
        <begin position="153"/>
        <end position="174"/>
    </location>
</feature>
<feature type="transmembrane region" description="Helical" evidence="1">
    <location>
        <begin position="298"/>
        <end position="319"/>
    </location>
</feature>
<organism evidence="2 3">
    <name type="scientific">Microbacterium awajiense</name>
    <dbReference type="NCBI Taxonomy" id="415214"/>
    <lineage>
        <taxon>Bacteria</taxon>
        <taxon>Bacillati</taxon>
        <taxon>Actinomycetota</taxon>
        <taxon>Actinomycetes</taxon>
        <taxon>Micrococcales</taxon>
        <taxon>Microbacteriaceae</taxon>
        <taxon>Microbacterium</taxon>
    </lineage>
</organism>
<comment type="caution">
    <text evidence="2">The sequence shown here is derived from an EMBL/GenBank/DDBJ whole genome shotgun (WGS) entry which is preliminary data.</text>
</comment>
<sequence length="536" mass="55408">MITLLRQRLRRDWRQLALWIAGTALLAAMGNVAVADSFGTQEARVGLLAAAIGNPVILLFRGLPSGADQDQVVIFLILPVLMFLAALMSTFLAVRHTRAEEEQGRAELVSATPASRTSPLVATILHGVLADVVLAVLVSLAFIASGLDAGGSFLAGLAVGGVGVAFLGVALVAGQIMRTSRGANGLSVWTVTALFLVCGLGNALGTPSDDLQRMESSWLTWLSPFGWAENSRAFDEDNWALLLPLFGLGAVLAGVAVALQSVRDLGEGFVAARRGRATAGWVLTSPTGLVWRLTRGGILGWTIGGLLVGVLATSLSGVIDEFTEENQAIRDLIAQMTGGADTASATVAVFFTMLGVLAACCAVQIACHARQEEAHGTAEPVLSSPISRVRWLADYVIVAALGIVLVITGAVVGAAVGIASLGDDSGLMGDVLVMGAGQAAAAAVFLAITALVFVLAPRLTIALAWSLVMVGLILGLFGPLFGFPQWLVDLSPVAQAPTVLGGEVELRGLGWLLAVSVLGVGASLVLMRRRELVATS</sequence>
<evidence type="ECO:0000313" key="3">
    <source>
        <dbReference type="Proteomes" id="UP001501697"/>
    </source>
</evidence>
<feature type="transmembrane region" description="Helical" evidence="1">
    <location>
        <begin position="345"/>
        <end position="367"/>
    </location>
</feature>
<dbReference type="EMBL" id="BAAAYU010000005">
    <property type="protein sequence ID" value="GAA3639199.1"/>
    <property type="molecule type" value="Genomic_DNA"/>
</dbReference>
<feature type="transmembrane region" description="Helical" evidence="1">
    <location>
        <begin position="463"/>
        <end position="488"/>
    </location>
</feature>
<evidence type="ECO:0000313" key="2">
    <source>
        <dbReference type="EMBL" id="GAA3639199.1"/>
    </source>
</evidence>